<feature type="region of interest" description="Disordered" evidence="1">
    <location>
        <begin position="144"/>
        <end position="244"/>
    </location>
</feature>
<accession>U3PCD1</accession>
<dbReference type="KEGG" id="lxy:O159_10800"/>
<evidence type="ECO:0000313" key="3">
    <source>
        <dbReference type="Proteomes" id="UP000016743"/>
    </source>
</evidence>
<dbReference type="AlphaFoldDB" id="U3PCD1"/>
<sequence length="244" mass="26431">MAERLSSRRAPGPGRVGGDRFLQFGQHPVTLLVFAGTHRCEVDGIDPGRGARSGDIDAEGAAPAEAEAQRLFAGQFVPAPETDGAHDDVVEVAAVECGFDGRARRRVELLQGDEIGRAGSEAVRDHGCVRVLRLDVLTHDREPGCAATHRRQCGDAERRPPDGHRRRHCQPGDEREPQQRDRPEHDEERASPGQEGLDEGGRSGDVGQRPVPQQQSADPECGDPRQQTARAEAGRSEGHGDDYP</sequence>
<dbReference type="HOGENOM" id="CLU_1136932_0_0_11"/>
<dbReference type="EMBL" id="CP006734">
    <property type="protein sequence ID" value="AGW41183.1"/>
    <property type="molecule type" value="Genomic_DNA"/>
</dbReference>
<reference evidence="2 3" key="1">
    <citation type="journal article" date="2013" name="Genome Announc.">
        <title>Complete Genome Sequence of Leifsonia xyli subsp. cynodontis Strain DSM46306, a Gram-Positive Bacterial Pathogen of Grasses.</title>
        <authorList>
            <person name="Monteiro-Vitorello C.B."/>
            <person name="Zerillo M.M."/>
            <person name="Van Sluys M.A."/>
            <person name="Camargo L.E."/>
            <person name="Kitajima J.P."/>
        </authorList>
    </citation>
    <scope>NUCLEOTIDE SEQUENCE [LARGE SCALE GENOMIC DNA]</scope>
    <source>
        <strain evidence="2 3">DSM 46306</strain>
    </source>
</reference>
<keyword evidence="3" id="KW-1185">Reference proteome</keyword>
<evidence type="ECO:0000313" key="2">
    <source>
        <dbReference type="EMBL" id="AGW41183.1"/>
    </source>
</evidence>
<organism evidence="2 3">
    <name type="scientific">Leifsonia xyli subsp. cynodontis DSM 46306</name>
    <dbReference type="NCBI Taxonomy" id="1389489"/>
    <lineage>
        <taxon>Bacteria</taxon>
        <taxon>Bacillati</taxon>
        <taxon>Actinomycetota</taxon>
        <taxon>Actinomycetes</taxon>
        <taxon>Micrococcales</taxon>
        <taxon>Microbacteriaceae</taxon>
        <taxon>Leifsonia</taxon>
    </lineage>
</organism>
<feature type="compositionally biased region" description="Basic and acidic residues" evidence="1">
    <location>
        <begin position="232"/>
        <end position="244"/>
    </location>
</feature>
<evidence type="ECO:0000256" key="1">
    <source>
        <dbReference type="SAM" id="MobiDB-lite"/>
    </source>
</evidence>
<dbReference type="Proteomes" id="UP000016743">
    <property type="component" value="Chromosome"/>
</dbReference>
<gene>
    <name evidence="2" type="ORF">O159_10800</name>
</gene>
<proteinExistence type="predicted"/>
<dbReference type="STRING" id="1389489.O159_10800"/>
<feature type="compositionally biased region" description="Basic and acidic residues" evidence="1">
    <location>
        <begin position="152"/>
        <end position="163"/>
    </location>
</feature>
<protein>
    <submittedName>
        <fullName evidence="2">Uncharacterized protein</fullName>
    </submittedName>
</protein>
<name>U3PCD1_LEIXC</name>
<feature type="compositionally biased region" description="Basic and acidic residues" evidence="1">
    <location>
        <begin position="170"/>
        <end position="190"/>
    </location>
</feature>